<sequence>DVLPKMVREFYAHLTFPNNGFIYARVVSLWFDEDSINAHYNLPEGLNEHSEFMSKITTKGYNKFFKIFVLRELIYLITIVILLIELP</sequence>
<gene>
    <name evidence="2" type="ORF">J1N35_001166</name>
</gene>
<evidence type="ECO:0000256" key="1">
    <source>
        <dbReference type="SAM" id="Phobius"/>
    </source>
</evidence>
<keyword evidence="1" id="KW-0812">Transmembrane</keyword>
<comment type="caution">
    <text evidence="2">The sequence shown here is derived from an EMBL/GenBank/DDBJ whole genome shotgun (WGS) entry which is preliminary data.</text>
</comment>
<keyword evidence="3" id="KW-1185">Reference proteome</keyword>
<evidence type="ECO:0000313" key="3">
    <source>
        <dbReference type="Proteomes" id="UP000828251"/>
    </source>
</evidence>
<dbReference type="AlphaFoldDB" id="A0A9D3WJK8"/>
<feature type="transmembrane region" description="Helical" evidence="1">
    <location>
        <begin position="64"/>
        <end position="84"/>
    </location>
</feature>
<reference evidence="2 3" key="1">
    <citation type="journal article" date="2021" name="Plant Biotechnol. J.">
        <title>Multi-omics assisted identification of the key and species-specific regulatory components of drought-tolerant mechanisms in Gossypium stocksii.</title>
        <authorList>
            <person name="Yu D."/>
            <person name="Ke L."/>
            <person name="Zhang D."/>
            <person name="Wu Y."/>
            <person name="Sun Y."/>
            <person name="Mei J."/>
            <person name="Sun J."/>
            <person name="Sun Y."/>
        </authorList>
    </citation>
    <scope>NUCLEOTIDE SEQUENCE [LARGE SCALE GENOMIC DNA]</scope>
    <source>
        <strain evidence="3">cv. E1</strain>
        <tissue evidence="2">Leaf</tissue>
    </source>
</reference>
<name>A0A9D3WJK8_9ROSI</name>
<evidence type="ECO:0000313" key="2">
    <source>
        <dbReference type="EMBL" id="KAH1129788.1"/>
    </source>
</evidence>
<proteinExistence type="predicted"/>
<feature type="non-terminal residue" evidence="2">
    <location>
        <position position="1"/>
    </location>
</feature>
<keyword evidence="1" id="KW-1133">Transmembrane helix</keyword>
<accession>A0A9D3WJK8</accession>
<keyword evidence="1" id="KW-0472">Membrane</keyword>
<organism evidence="2 3">
    <name type="scientific">Gossypium stocksii</name>
    <dbReference type="NCBI Taxonomy" id="47602"/>
    <lineage>
        <taxon>Eukaryota</taxon>
        <taxon>Viridiplantae</taxon>
        <taxon>Streptophyta</taxon>
        <taxon>Embryophyta</taxon>
        <taxon>Tracheophyta</taxon>
        <taxon>Spermatophyta</taxon>
        <taxon>Magnoliopsida</taxon>
        <taxon>eudicotyledons</taxon>
        <taxon>Gunneridae</taxon>
        <taxon>Pentapetalae</taxon>
        <taxon>rosids</taxon>
        <taxon>malvids</taxon>
        <taxon>Malvales</taxon>
        <taxon>Malvaceae</taxon>
        <taxon>Malvoideae</taxon>
        <taxon>Gossypium</taxon>
    </lineage>
</organism>
<dbReference type="EMBL" id="JAIQCV010000001">
    <property type="protein sequence ID" value="KAH1129788.1"/>
    <property type="molecule type" value="Genomic_DNA"/>
</dbReference>
<dbReference type="Proteomes" id="UP000828251">
    <property type="component" value="Unassembled WGS sequence"/>
</dbReference>
<protein>
    <submittedName>
        <fullName evidence="2">Uncharacterized protein</fullName>
    </submittedName>
</protein>